<proteinExistence type="predicted"/>
<dbReference type="AlphaFoldDB" id="A0A2S2Q5F6"/>
<gene>
    <name evidence="2" type="ORF">g.154398</name>
</gene>
<feature type="transmembrane region" description="Helical" evidence="1">
    <location>
        <begin position="145"/>
        <end position="165"/>
    </location>
</feature>
<feature type="transmembrane region" description="Helical" evidence="1">
    <location>
        <begin position="12"/>
        <end position="31"/>
    </location>
</feature>
<name>A0A2S2Q5F6_9HEMI</name>
<evidence type="ECO:0000256" key="1">
    <source>
        <dbReference type="SAM" id="Phobius"/>
    </source>
</evidence>
<dbReference type="EMBL" id="GGMS01003790">
    <property type="protein sequence ID" value="MBY72993.1"/>
    <property type="molecule type" value="Transcribed_RNA"/>
</dbReference>
<evidence type="ECO:0000313" key="2">
    <source>
        <dbReference type="EMBL" id="MBY72993.1"/>
    </source>
</evidence>
<keyword evidence="1" id="KW-0472">Membrane</keyword>
<keyword evidence="1" id="KW-0812">Transmembrane</keyword>
<protein>
    <submittedName>
        <fullName evidence="2">Uncharacterized protein</fullName>
    </submittedName>
</protein>
<sequence>MIVRILIEINFNMAHITTGFISSLMVFILIMRGNVSRTLPEGVINFMNEIECHTESDCLEKNTYCDVNLNLCSQCLNCSSMYFRKQKKNIMCAKDISDCSICLNGYSEEIFFGGEIRDLCIPIDYNDIILPTPAKISSNSFLDEIGIIFITINIFLISLLGVYFYKRIWKTNSSNVPIMEDNIESLPPSYYSCMKLDNYVTDDVQEFHLFTGEQPPRNEWRHQNAVPFRLVNDSLETNNCMDNNENVEEVDGSGVLRVLEIEDPELHDEETMASIWTPSPPPSSPELMHHQNNNLQICPPIKRIRLVLKPSDEKSCQDEDNK</sequence>
<keyword evidence="1" id="KW-1133">Transmembrane helix</keyword>
<reference evidence="2" key="1">
    <citation type="submission" date="2018-04" db="EMBL/GenBank/DDBJ databases">
        <title>Transcriptome assembly of Sipha flava.</title>
        <authorList>
            <person name="Scully E.D."/>
            <person name="Geib S.M."/>
            <person name="Palmer N.A."/>
            <person name="Koch K."/>
            <person name="Bradshaw J."/>
            <person name="Heng-Moss T."/>
            <person name="Sarath G."/>
        </authorList>
    </citation>
    <scope>NUCLEOTIDE SEQUENCE</scope>
</reference>
<organism evidence="2">
    <name type="scientific">Sipha flava</name>
    <name type="common">yellow sugarcane aphid</name>
    <dbReference type="NCBI Taxonomy" id="143950"/>
    <lineage>
        <taxon>Eukaryota</taxon>
        <taxon>Metazoa</taxon>
        <taxon>Ecdysozoa</taxon>
        <taxon>Arthropoda</taxon>
        <taxon>Hexapoda</taxon>
        <taxon>Insecta</taxon>
        <taxon>Pterygota</taxon>
        <taxon>Neoptera</taxon>
        <taxon>Paraneoptera</taxon>
        <taxon>Hemiptera</taxon>
        <taxon>Sternorrhyncha</taxon>
        <taxon>Aphidomorpha</taxon>
        <taxon>Aphidoidea</taxon>
        <taxon>Aphididae</taxon>
        <taxon>Sipha</taxon>
    </lineage>
</organism>
<dbReference type="OrthoDB" id="6368224at2759"/>
<accession>A0A2S2Q5F6</accession>